<comment type="similarity">
    <text evidence="2">Belongs to the SHI protein family.</text>
</comment>
<proteinExistence type="inferred from homology"/>
<dbReference type="Proteomes" id="UP001189122">
    <property type="component" value="Unassembled WGS sequence"/>
</dbReference>
<organism evidence="9">
    <name type="scientific">Spirodela intermedia</name>
    <name type="common">Intermediate duckweed</name>
    <dbReference type="NCBI Taxonomy" id="51605"/>
    <lineage>
        <taxon>Eukaryota</taxon>
        <taxon>Viridiplantae</taxon>
        <taxon>Streptophyta</taxon>
        <taxon>Embryophyta</taxon>
        <taxon>Tracheophyta</taxon>
        <taxon>Spermatophyta</taxon>
        <taxon>Magnoliopsida</taxon>
        <taxon>Liliopsida</taxon>
        <taxon>Araceae</taxon>
        <taxon>Lemnoideae</taxon>
        <taxon>Spirodela</taxon>
    </lineage>
</organism>
<keyword evidence="3" id="KW-0479">Metal-binding</keyword>
<evidence type="ECO:0000256" key="2">
    <source>
        <dbReference type="ARBA" id="ARBA00006911"/>
    </source>
</evidence>
<evidence type="ECO:0000256" key="1">
    <source>
        <dbReference type="ARBA" id="ARBA00004123"/>
    </source>
</evidence>
<keyword evidence="7" id="KW-0539">Nucleus</keyword>
<dbReference type="NCBIfam" id="TIGR01623">
    <property type="entry name" value="put_zinc_LRP1"/>
    <property type="match status" value="1"/>
</dbReference>
<dbReference type="InterPro" id="IPR007818">
    <property type="entry name" value="SHI"/>
</dbReference>
<reference evidence="9 10" key="1">
    <citation type="submission" date="2019-12" db="EMBL/GenBank/DDBJ databases">
        <authorList>
            <person name="Scholz U."/>
            <person name="Mascher M."/>
            <person name="Fiebig A."/>
        </authorList>
    </citation>
    <scope>NUCLEOTIDE SEQUENCE</scope>
</reference>
<evidence type="ECO:0000313" key="9">
    <source>
        <dbReference type="EMBL" id="CAA2634703.1"/>
    </source>
</evidence>
<evidence type="ECO:0000256" key="3">
    <source>
        <dbReference type="ARBA" id="ARBA00022723"/>
    </source>
</evidence>
<dbReference type="PANTHER" id="PTHR31604">
    <property type="entry name" value="PROTEIN LATERAL ROOT PRIMORDIUM 1"/>
    <property type="match status" value="1"/>
</dbReference>
<protein>
    <submittedName>
        <fullName evidence="9">Uncharacterized protein</fullName>
    </submittedName>
</protein>
<dbReference type="AlphaFoldDB" id="A0A7I8JUB2"/>
<keyword evidence="5" id="KW-0238">DNA-binding</keyword>
<dbReference type="GO" id="GO:0046872">
    <property type="term" value="F:metal ion binding"/>
    <property type="evidence" value="ECO:0007669"/>
    <property type="project" value="UniProtKB-KW"/>
</dbReference>
<gene>
    <name evidence="9" type="ORF">SI7747_18020101</name>
</gene>
<evidence type="ECO:0000313" key="10">
    <source>
        <dbReference type="Proteomes" id="UP001189122"/>
    </source>
</evidence>
<dbReference type="EMBL" id="CACRZD030000018">
    <property type="protein sequence ID" value="CAA6673684.1"/>
    <property type="molecule type" value="Genomic_DNA"/>
</dbReference>
<keyword evidence="10" id="KW-1185">Reference proteome</keyword>
<evidence type="ECO:0000256" key="6">
    <source>
        <dbReference type="ARBA" id="ARBA00023159"/>
    </source>
</evidence>
<dbReference type="InterPro" id="IPR006511">
    <property type="entry name" value="SHI_C"/>
</dbReference>
<evidence type="ECO:0000256" key="4">
    <source>
        <dbReference type="ARBA" id="ARBA00022833"/>
    </source>
</evidence>
<comment type="subcellular location">
    <subcellularLocation>
        <location evidence="1">Nucleus</location>
    </subcellularLocation>
</comment>
<dbReference type="InterPro" id="IPR006510">
    <property type="entry name" value="Znf_LRP1"/>
</dbReference>
<dbReference type="PANTHER" id="PTHR31604:SF2">
    <property type="entry name" value="PROTEIN SHI RELATED SEQUENCE 7"/>
    <property type="match status" value="1"/>
</dbReference>
<keyword evidence="4" id="KW-0862">Zinc</keyword>
<accession>A0A7I8JUB2</accession>
<dbReference type="GO" id="GO:0005634">
    <property type="term" value="C:nucleus"/>
    <property type="evidence" value="ECO:0007669"/>
    <property type="project" value="UniProtKB-SubCell"/>
</dbReference>
<sequence>MAAPPPAAPAAAAAAAPPPLCPGAGYDAGRSGGAVAGSSGGGSSRGAKTGSGGGMSCQDCGNQAKKDCEHMRCRTCCKSRGFQCPTHVKSTWVPAAKRRERQQQLAAAMQHQQQLVVRAAAAAAAASIPSDPERWAAALPAPASRLPWPPPLPPLVCETLSASFRLEAAMTFPPEVSSPAVFRCVRVSAVDEAEDQYAYQTAVSIAGHVFKGILYDQGPDSHYSHPGDESSSSAVAAAAITTTGAAATSITTAVAAAAAASSMLDPASLYPAPLSAFMAGTHFFSHPRP</sequence>
<keyword evidence="6" id="KW-0010">Activator</keyword>
<evidence type="ECO:0000256" key="7">
    <source>
        <dbReference type="ARBA" id="ARBA00023242"/>
    </source>
</evidence>
<name>A0A7I8JUB2_SPIIN</name>
<dbReference type="Pfam" id="PF05142">
    <property type="entry name" value="DUF702"/>
    <property type="match status" value="1"/>
</dbReference>
<dbReference type="GO" id="GO:0003700">
    <property type="term" value="F:DNA-binding transcription factor activity"/>
    <property type="evidence" value="ECO:0007669"/>
    <property type="project" value="InterPro"/>
</dbReference>
<dbReference type="NCBIfam" id="TIGR01624">
    <property type="entry name" value="LRP1_Cterm"/>
    <property type="match status" value="1"/>
</dbReference>
<dbReference type="GO" id="GO:0003677">
    <property type="term" value="F:DNA binding"/>
    <property type="evidence" value="ECO:0007669"/>
    <property type="project" value="UniProtKB-KW"/>
</dbReference>
<evidence type="ECO:0000256" key="8">
    <source>
        <dbReference type="SAM" id="MobiDB-lite"/>
    </source>
</evidence>
<evidence type="ECO:0000256" key="5">
    <source>
        <dbReference type="ARBA" id="ARBA00023125"/>
    </source>
</evidence>
<dbReference type="GO" id="GO:0045893">
    <property type="term" value="P:positive regulation of DNA-templated transcription"/>
    <property type="evidence" value="ECO:0007669"/>
    <property type="project" value="TreeGrafter"/>
</dbReference>
<feature type="compositionally biased region" description="Gly residues" evidence="8">
    <location>
        <begin position="32"/>
        <end position="55"/>
    </location>
</feature>
<dbReference type="EMBL" id="LR743605">
    <property type="protein sequence ID" value="CAA2634703.1"/>
    <property type="molecule type" value="Genomic_DNA"/>
</dbReference>
<feature type="region of interest" description="Disordered" evidence="8">
    <location>
        <begin position="32"/>
        <end position="56"/>
    </location>
</feature>